<keyword evidence="5" id="KW-1185">Reference proteome</keyword>
<reference evidence="4 5" key="1">
    <citation type="submission" date="2015-09" db="EMBL/GenBank/DDBJ databases">
        <authorList>
            <consortium name="Pathogen Informatics"/>
            <person name="Wu L."/>
            <person name="Ma J."/>
        </authorList>
    </citation>
    <scope>NUCLEOTIDE SEQUENCE [LARGE SCALE GENOMIC DNA]</scope>
    <source>
        <strain evidence="4 5">2789STDY5834858</strain>
    </source>
</reference>
<dbReference type="InterPro" id="IPR023347">
    <property type="entry name" value="Lysozyme_dom_sf"/>
</dbReference>
<keyword evidence="2 3" id="KW-0081">Bacteriolytic enzyme</keyword>
<dbReference type="InterPro" id="IPR002196">
    <property type="entry name" value="Glyco_hydro_24"/>
</dbReference>
<keyword evidence="3" id="KW-0326">Glycosidase</keyword>
<gene>
    <name evidence="4" type="ORF">ERS852473_00695</name>
</gene>
<evidence type="ECO:0000313" key="5">
    <source>
        <dbReference type="Proteomes" id="UP000095488"/>
    </source>
</evidence>
<protein>
    <recommendedName>
        <fullName evidence="3">Lysozyme</fullName>
        <ecNumber evidence="3">3.2.1.17</ecNumber>
    </recommendedName>
</protein>
<organism evidence="4 5">
    <name type="scientific">Sarcina ventriculi</name>
    <name type="common">Clostridium ventriculi</name>
    <dbReference type="NCBI Taxonomy" id="1267"/>
    <lineage>
        <taxon>Bacteria</taxon>
        <taxon>Bacillati</taxon>
        <taxon>Bacillota</taxon>
        <taxon>Clostridia</taxon>
        <taxon>Eubacteriales</taxon>
        <taxon>Clostridiaceae</taxon>
        <taxon>Sarcina</taxon>
    </lineage>
</organism>
<comment type="caution">
    <text evidence="4">The sequence shown here is derived from an EMBL/GenBank/DDBJ whole genome shotgun (WGS) entry which is preliminary data.</text>
</comment>
<evidence type="ECO:0000256" key="2">
    <source>
        <dbReference type="ARBA" id="ARBA00022638"/>
    </source>
</evidence>
<accession>A0ABP2ANN6</accession>
<evidence type="ECO:0000256" key="1">
    <source>
        <dbReference type="ARBA" id="ARBA00022529"/>
    </source>
</evidence>
<name>A0ABP2ANN6_SARVE</name>
<dbReference type="EC" id="3.2.1.17" evidence="3"/>
<dbReference type="Gene3D" id="1.10.530.40">
    <property type="match status" value="1"/>
</dbReference>
<comment type="similarity">
    <text evidence="3">Belongs to the glycosyl hydrolase 24 family.</text>
</comment>
<dbReference type="RefSeq" id="WP_055257678.1">
    <property type="nucleotide sequence ID" value="NZ_CABIXL010000002.1"/>
</dbReference>
<dbReference type="Proteomes" id="UP000095488">
    <property type="component" value="Unassembled WGS sequence"/>
</dbReference>
<keyword evidence="1 3" id="KW-0929">Antimicrobial</keyword>
<evidence type="ECO:0000313" key="4">
    <source>
        <dbReference type="EMBL" id="CUN63438.1"/>
    </source>
</evidence>
<dbReference type="InterPro" id="IPR023346">
    <property type="entry name" value="Lysozyme-like_dom_sf"/>
</dbReference>
<comment type="catalytic activity">
    <reaction evidence="3">
        <text>Hydrolysis of (1-&gt;4)-beta-linkages between N-acetylmuramic acid and N-acetyl-D-glucosamine residues in a peptidoglycan and between N-acetyl-D-glucosamine residues in chitodextrins.</text>
        <dbReference type="EC" id="3.2.1.17"/>
    </reaction>
</comment>
<sequence length="502" mass="56999">MSINTKINFNLVAGESIGIQPLYQWNAKVTGSLIQLYNSKGQPLPNNYTSLGDCITILSISSETNLALIQFPYNDKNCYVQGYIKVSDFNLLKLRFDNSWINSVNNQEVLLINGDLSSNTLSLNETSTYLYSTDTYACIIYKDFDNKLQVGYVPLCSGNLNVIQTNIPYYLASGTSVGKNPTYPTNAINFLGNINIVDINNISIPNTYTSLGDEITILEIYPDEKVILIEFPDSFNNTYIIGYIPLDNLTNNSIIIRNNHTTFNTNCNYRALFNINKTQIYSIESTESFNYLFQTENYACILFNNTNLPNNPIETAFISLDYGTFDFNSFNTSSIPLIEQTALYIACNEGFSSSPYYYGTGIYGNSIGYGSYYTKINFPNTPISKTYAFEYLINYLKQNIPVWNDTISKYLKLDTLTDYQKVALYDFAYNIPAYLGDISCKLASNPSWSNTFANFLIPKEIYTRRLREWLTFTKNNYFMGRAISNLPSTSYISLANSMNYLT</sequence>
<proteinExistence type="inferred from homology"/>
<dbReference type="EMBL" id="CYZR01000002">
    <property type="protein sequence ID" value="CUN63438.1"/>
    <property type="molecule type" value="Genomic_DNA"/>
</dbReference>
<dbReference type="SUPFAM" id="SSF53955">
    <property type="entry name" value="Lysozyme-like"/>
    <property type="match status" value="1"/>
</dbReference>
<keyword evidence="3" id="KW-0378">Hydrolase</keyword>
<evidence type="ECO:0000256" key="3">
    <source>
        <dbReference type="RuleBase" id="RU003788"/>
    </source>
</evidence>
<dbReference type="Pfam" id="PF00959">
    <property type="entry name" value="Phage_lysozyme"/>
    <property type="match status" value="1"/>
</dbReference>